<dbReference type="InterPro" id="IPR027417">
    <property type="entry name" value="P-loop_NTPase"/>
</dbReference>
<feature type="domain" description="DNA2/NAM7 helicase-like C-terminal" evidence="2">
    <location>
        <begin position="598"/>
        <end position="774"/>
    </location>
</feature>
<dbReference type="Pfam" id="PF13087">
    <property type="entry name" value="AAA_12"/>
    <property type="match status" value="1"/>
</dbReference>
<protein>
    <submittedName>
        <fullName evidence="3">AAA family ATPase</fullName>
    </submittedName>
</protein>
<dbReference type="AlphaFoldDB" id="A0A5J6LG27"/>
<sequence>MHSTLVDYFKECYQSDNREQGFWDIFSKDFEFLRLSNSLERAALYEGNAITLDSHYATNLAASIETYRREKTFLYGCHFLIGKMSLSQGLGGRARRICAPLLLFDATLTKTGSNYTVGLDLSSARLNTTLFYRLVEDRDATHRLDVALSIEKISTTNWLEEWLNEHCNDVSVSRIKQNDANTDSLKSLQRKASTTNFTLVDGGALLLSKNPLSSRGVIDELVTISQDTSISAPLEQLLLNKQNTIAQSKPSCLDQVPGILSTAQSAALKNAAEKTLSLIIGPPGTGKSYTIACIVLERFMQGESVLVVSENEFAVDVVQEKLVESLGLSSNAIIRAGSRDYLKHLKQTITDLIKGIGLEKPSDSLLRQLMQIKSEIHKDEKLFNSLYRSAASDGIILDRYIHQGKTASLLGRFRVWRQRSRFGKYGLLYDRLEKIKQDHRKREETLSRHINNVYLESIHRVLRDHRPELVRFNRALRARTSSRQEAVFSAINHSILLQALPVWLCSFSSLHKALPLKKELFDLVIIDEATQCNIASCIPALYRAKKAVVVGDPKQLRHISFLSATKQNVIQQKLGLGSTQSIDLNYRDKSMIDYANEAISSQHDLVMLDEHYRSLPEIIDFSNRMFYDGNLRIMTEKPVLNKNPPVEVINVANAKRVKGINIEEALAIIERLKCLVKEQQNIPEEYRSSIGVLTFFRDQAEKLQDLIFDTFDLAVITQHKLRAGTPYSFQGEERDMMLLSCAVDRNSAGGTYLYLNRPDVFNVSVTRARHLQLVFFSAEIADLPKNNLLRLFLESISRSTAPPATDILARDKNIEELTNQLRAQGMTIARNYPIAGIPMDLVAMLGTDSIAIDLVGFPGERRDILHLDRYKMFERAGLPIFPISYTGWSFARDAILNKIKNCFKALSQKSTGAPSLYQQSSHWTKLLTLNPELSKTVSELELDLVDIKHQLGIDQLEKIIDRYYKLIWVLNQKLNPSELTYTRYASAAEDVFLGAIDNLRSLVLIHKSGSPRETNTELADKQVKLHNEQNDSIEQLLQANQSAIITLEEVAFKWSKLAISDNTSNKVFEDSLNELNHLAASVDQYASK</sequence>
<dbReference type="Pfam" id="PF13086">
    <property type="entry name" value="AAA_11"/>
    <property type="match status" value="1"/>
</dbReference>
<dbReference type="Gene3D" id="3.40.50.300">
    <property type="entry name" value="P-loop containing nucleotide triphosphate hydrolases"/>
    <property type="match status" value="2"/>
</dbReference>
<evidence type="ECO:0000259" key="2">
    <source>
        <dbReference type="Pfam" id="PF13087"/>
    </source>
</evidence>
<keyword evidence="4" id="KW-1185">Reference proteome</keyword>
<dbReference type="PANTHER" id="PTHR10887:SF495">
    <property type="entry name" value="HELICASE SENATAXIN ISOFORM X1-RELATED"/>
    <property type="match status" value="1"/>
</dbReference>
<dbReference type="InterPro" id="IPR041677">
    <property type="entry name" value="DNA2/NAM7_AAA_11"/>
</dbReference>
<dbReference type="Proteomes" id="UP000325606">
    <property type="component" value="Chromosome"/>
</dbReference>
<dbReference type="RefSeq" id="WP_151056608.1">
    <property type="nucleotide sequence ID" value="NZ_CP044222.1"/>
</dbReference>
<proteinExistence type="predicted"/>
<feature type="domain" description="DNA2/NAM7 helicase helicase" evidence="1">
    <location>
        <begin position="262"/>
        <end position="557"/>
    </location>
</feature>
<evidence type="ECO:0000313" key="3">
    <source>
        <dbReference type="EMBL" id="QEW07316.1"/>
    </source>
</evidence>
<evidence type="ECO:0000259" key="1">
    <source>
        <dbReference type="Pfam" id="PF13086"/>
    </source>
</evidence>
<gene>
    <name evidence="3" type="ORF">F5I99_12845</name>
</gene>
<dbReference type="KEGG" id="nik:F5I99_12845"/>
<dbReference type="CDD" id="cd18808">
    <property type="entry name" value="SF1_C_Upf1"/>
    <property type="match status" value="1"/>
</dbReference>
<accession>A0A5J6LG27</accession>
<dbReference type="EMBL" id="CP044222">
    <property type="protein sequence ID" value="QEW07316.1"/>
    <property type="molecule type" value="Genomic_DNA"/>
</dbReference>
<dbReference type="PANTHER" id="PTHR10887">
    <property type="entry name" value="DNA2/NAM7 HELICASE FAMILY"/>
    <property type="match status" value="1"/>
</dbReference>
<organism evidence="3 4">
    <name type="scientific">Nitrincola iocasae</name>
    <dbReference type="NCBI Taxonomy" id="2614693"/>
    <lineage>
        <taxon>Bacteria</taxon>
        <taxon>Pseudomonadati</taxon>
        <taxon>Pseudomonadota</taxon>
        <taxon>Gammaproteobacteria</taxon>
        <taxon>Oceanospirillales</taxon>
        <taxon>Oceanospirillaceae</taxon>
        <taxon>Nitrincola</taxon>
    </lineage>
</organism>
<evidence type="ECO:0000313" key="4">
    <source>
        <dbReference type="Proteomes" id="UP000325606"/>
    </source>
</evidence>
<dbReference type="GO" id="GO:0004386">
    <property type="term" value="F:helicase activity"/>
    <property type="evidence" value="ECO:0007669"/>
    <property type="project" value="InterPro"/>
</dbReference>
<dbReference type="InterPro" id="IPR047187">
    <property type="entry name" value="SF1_C_Upf1"/>
</dbReference>
<reference evidence="3 4" key="1">
    <citation type="submission" date="2019-09" db="EMBL/GenBank/DDBJ databases">
        <title>Nitrincola iocasae sp. nov., a bacterium isolated from the sediment collected at a cold seep field in South China Sea.</title>
        <authorList>
            <person name="Zhang H."/>
            <person name="Wang H."/>
            <person name="Li C."/>
        </authorList>
    </citation>
    <scope>NUCLEOTIDE SEQUENCE [LARGE SCALE GENOMIC DNA]</scope>
    <source>
        <strain evidence="3 4">KXZD1103</strain>
    </source>
</reference>
<dbReference type="InterPro" id="IPR045055">
    <property type="entry name" value="DNA2/NAM7-like"/>
</dbReference>
<dbReference type="InterPro" id="IPR041679">
    <property type="entry name" value="DNA2/NAM7-like_C"/>
</dbReference>
<name>A0A5J6LG27_9GAMM</name>
<dbReference type="SUPFAM" id="SSF52540">
    <property type="entry name" value="P-loop containing nucleoside triphosphate hydrolases"/>
    <property type="match status" value="1"/>
</dbReference>